<keyword evidence="1" id="KW-0472">Membrane</keyword>
<name>B5E8A8_CITBB</name>
<evidence type="ECO:0000313" key="3">
    <source>
        <dbReference type="Proteomes" id="UP000008825"/>
    </source>
</evidence>
<dbReference type="HOGENOM" id="CLU_1088859_0_0_7"/>
<reference evidence="2 3" key="1">
    <citation type="submission" date="2008-07" db="EMBL/GenBank/DDBJ databases">
        <title>Complete sequence of Geobacter bemidjiensis BEM.</title>
        <authorList>
            <consortium name="US DOE Joint Genome Institute"/>
            <person name="Lucas S."/>
            <person name="Copeland A."/>
            <person name="Lapidus A."/>
            <person name="Glavina del Rio T."/>
            <person name="Dalin E."/>
            <person name="Tice H."/>
            <person name="Bruce D."/>
            <person name="Goodwin L."/>
            <person name="Pitluck S."/>
            <person name="Kiss H."/>
            <person name="Brettin T."/>
            <person name="Detter J.C."/>
            <person name="Han C."/>
            <person name="Kuske C.R."/>
            <person name="Schmutz J."/>
            <person name="Larimer F."/>
            <person name="Land M."/>
            <person name="Hauser L."/>
            <person name="Kyrpides N."/>
            <person name="Lykidis A."/>
            <person name="Lovley D."/>
            <person name="Richardson P."/>
        </authorList>
    </citation>
    <scope>NUCLEOTIDE SEQUENCE [LARGE SCALE GENOMIC DNA]</scope>
    <source>
        <strain evidence="3">ATCC BAA-1014 / DSM 16622 / JCM 12645 / Bem</strain>
    </source>
</reference>
<dbReference type="AlphaFoldDB" id="B5E8A8"/>
<feature type="transmembrane region" description="Helical" evidence="1">
    <location>
        <begin position="6"/>
        <end position="26"/>
    </location>
</feature>
<keyword evidence="1" id="KW-1133">Transmembrane helix</keyword>
<keyword evidence="3" id="KW-1185">Reference proteome</keyword>
<keyword evidence="1" id="KW-0812">Transmembrane</keyword>
<reference evidence="2 3" key="2">
    <citation type="journal article" date="2010" name="BMC Genomics">
        <title>The genome of Geobacter bemidjiensis, exemplar for the subsurface clade of Geobacter species that predominate in Fe(III)-reducing subsurface environments.</title>
        <authorList>
            <person name="Aklujkar M."/>
            <person name="Young N.D."/>
            <person name="Holmes D."/>
            <person name="Chavan M."/>
            <person name="Risso C."/>
            <person name="Kiss H.E."/>
            <person name="Han C.S."/>
            <person name="Land M.L."/>
            <person name="Lovley D.R."/>
        </authorList>
    </citation>
    <scope>NUCLEOTIDE SEQUENCE [LARGE SCALE GENOMIC DNA]</scope>
    <source>
        <strain evidence="3">ATCC BAA-1014 / DSM 16622 / JCM 12645 / Bem</strain>
    </source>
</reference>
<proteinExistence type="predicted"/>
<dbReference type="KEGG" id="gbm:Gbem_0060"/>
<accession>B5E8A8</accession>
<dbReference type="Proteomes" id="UP000008825">
    <property type="component" value="Chromosome"/>
</dbReference>
<organism evidence="2 3">
    <name type="scientific">Citrifermentans bemidjiense (strain ATCC BAA-1014 / DSM 16622 / JCM 12645 / Bem)</name>
    <name type="common">Geobacter bemidjiensis</name>
    <dbReference type="NCBI Taxonomy" id="404380"/>
    <lineage>
        <taxon>Bacteria</taxon>
        <taxon>Pseudomonadati</taxon>
        <taxon>Thermodesulfobacteriota</taxon>
        <taxon>Desulfuromonadia</taxon>
        <taxon>Geobacterales</taxon>
        <taxon>Geobacteraceae</taxon>
        <taxon>Citrifermentans</taxon>
    </lineage>
</organism>
<protein>
    <submittedName>
        <fullName evidence="2">Uncharacterized protein</fullName>
    </submittedName>
</protein>
<gene>
    <name evidence="2" type="ordered locus">Gbem_0060</name>
</gene>
<dbReference type="eggNOG" id="ENOG5032TI0">
    <property type="taxonomic scope" value="Bacteria"/>
</dbReference>
<dbReference type="EMBL" id="CP001124">
    <property type="protein sequence ID" value="ACH37091.1"/>
    <property type="molecule type" value="Genomic_DNA"/>
</dbReference>
<evidence type="ECO:0000256" key="1">
    <source>
        <dbReference type="SAM" id="Phobius"/>
    </source>
</evidence>
<evidence type="ECO:0000313" key="2">
    <source>
        <dbReference type="EMBL" id="ACH37091.1"/>
    </source>
</evidence>
<sequence length="255" mass="29160">MGNMNYIISGLNLVVLAAIFVVLLLLRHYLPSYTKKKGENLATKEDVGDITDRIERVKALYSSQLEEIKATISSIRNEREEFNKSRRECLLNFYDQIVEFYYEKIAVNFGDFPMDDGASMAGFQDEFNKLITAMLKSYQRIVVYFDQPEPVRIESENIVNEVLAARTAFKKHFGNVKLTHINECQAWQSGDRGRIDIAVPAANEANIKYWDAMGPVVEKLKLSLQRYLLETNKSLKPAETSNIPEAIFATDDRKS</sequence>